<dbReference type="Proteomes" id="UP000265515">
    <property type="component" value="Unassembled WGS sequence"/>
</dbReference>
<evidence type="ECO:0000256" key="1">
    <source>
        <dbReference type="SAM" id="MobiDB-lite"/>
    </source>
</evidence>
<organism evidence="2 3">
    <name type="scientific">Chara braunii</name>
    <name type="common">Braun's stonewort</name>
    <dbReference type="NCBI Taxonomy" id="69332"/>
    <lineage>
        <taxon>Eukaryota</taxon>
        <taxon>Viridiplantae</taxon>
        <taxon>Streptophyta</taxon>
        <taxon>Charophyceae</taxon>
        <taxon>Charales</taxon>
        <taxon>Characeae</taxon>
        <taxon>Chara</taxon>
    </lineage>
</organism>
<feature type="compositionally biased region" description="Acidic residues" evidence="1">
    <location>
        <begin position="76"/>
        <end position="93"/>
    </location>
</feature>
<gene>
    <name evidence="2" type="ORF">CBR_g25789</name>
</gene>
<reference evidence="2 3" key="1">
    <citation type="journal article" date="2018" name="Cell">
        <title>The Chara Genome: Secondary Complexity and Implications for Plant Terrestrialization.</title>
        <authorList>
            <person name="Nishiyama T."/>
            <person name="Sakayama H."/>
            <person name="Vries J.D."/>
            <person name="Buschmann H."/>
            <person name="Saint-Marcoux D."/>
            <person name="Ullrich K.K."/>
            <person name="Haas F.B."/>
            <person name="Vanderstraeten L."/>
            <person name="Becker D."/>
            <person name="Lang D."/>
            <person name="Vosolsobe S."/>
            <person name="Rombauts S."/>
            <person name="Wilhelmsson P.K.I."/>
            <person name="Janitza P."/>
            <person name="Kern R."/>
            <person name="Heyl A."/>
            <person name="Rumpler F."/>
            <person name="Villalobos L.I.A.C."/>
            <person name="Clay J.M."/>
            <person name="Skokan R."/>
            <person name="Toyoda A."/>
            <person name="Suzuki Y."/>
            <person name="Kagoshima H."/>
            <person name="Schijlen E."/>
            <person name="Tajeshwar N."/>
            <person name="Catarino B."/>
            <person name="Hetherington A.J."/>
            <person name="Saltykova A."/>
            <person name="Bonnot C."/>
            <person name="Breuninger H."/>
            <person name="Symeonidi A."/>
            <person name="Radhakrishnan G.V."/>
            <person name="Van Nieuwerburgh F."/>
            <person name="Deforce D."/>
            <person name="Chang C."/>
            <person name="Karol K.G."/>
            <person name="Hedrich R."/>
            <person name="Ulvskov P."/>
            <person name="Glockner G."/>
            <person name="Delwiche C.F."/>
            <person name="Petrasek J."/>
            <person name="Van de Peer Y."/>
            <person name="Friml J."/>
            <person name="Beilby M."/>
            <person name="Dolan L."/>
            <person name="Kohara Y."/>
            <person name="Sugano S."/>
            <person name="Fujiyama A."/>
            <person name="Delaux P.-M."/>
            <person name="Quint M."/>
            <person name="TheiBen G."/>
            <person name="Hagemann M."/>
            <person name="Harholt J."/>
            <person name="Dunand C."/>
            <person name="Zachgo S."/>
            <person name="Langdale J."/>
            <person name="Maumus F."/>
            <person name="Straeten D.V.D."/>
            <person name="Gould S.B."/>
            <person name="Rensing S.A."/>
        </authorList>
    </citation>
    <scope>NUCLEOTIDE SEQUENCE [LARGE SCALE GENOMIC DNA]</scope>
    <source>
        <strain evidence="2 3">S276</strain>
    </source>
</reference>
<feature type="region of interest" description="Disordered" evidence="1">
    <location>
        <begin position="70"/>
        <end position="94"/>
    </location>
</feature>
<feature type="region of interest" description="Disordered" evidence="1">
    <location>
        <begin position="1"/>
        <end position="33"/>
    </location>
</feature>
<proteinExistence type="predicted"/>
<dbReference type="EMBL" id="BFEA01000279">
    <property type="protein sequence ID" value="GBG77858.1"/>
    <property type="molecule type" value="Genomic_DNA"/>
</dbReference>
<accession>A0A388L6F6</accession>
<evidence type="ECO:0000313" key="2">
    <source>
        <dbReference type="EMBL" id="GBG77858.1"/>
    </source>
</evidence>
<feature type="compositionally biased region" description="Acidic residues" evidence="1">
    <location>
        <begin position="15"/>
        <end position="33"/>
    </location>
</feature>
<sequence length="529" mass="58607">MAEPLTFGNYKAQFDEEDPFDAEDMQEMSDSETFDFESMPLPWVVAQVDDEGEDVPRRYSTSPASLKCVFERETVEDQSSDDGEEEKDYDYEPGDNLPRDHYTWENDRLFFYGKHHRFTPEDVWGHNVMWHVRKFQLAVKTGKWVMAMKEADGKWSGMNRLGAGPFKKKAREALVEHLSIMNPDRSLPDVNAYEGQKLDELYANKMLEPSEYERYASEGASIDFQSKSAADPGEEELSQDVHAVHWEEETQHWPPRRVLDGLNAGVLETGASWHLRHPSEACDASVQGPFVGVLETEASECEGHALEETHVVQWDEELLEGSSGNAINIGDTDSVSHSASPLTMQEGDGNGGYGMFVEGKDRGREGRAWTFGEGRFCGDQEGKEKRVLETQLNDDEEGEGAVGEAQLFSGDVSARLHDDEAGEETVGEAQSYAGEVSGRLHAYEVSGRLHAGEVSAHIIGSKRADHDSTSTSYGEEQGDRAPALCSGREMVLHEATKLVSDSTAIELVSDSAVVEMQNIESSTDVGTVA</sequence>
<evidence type="ECO:0000313" key="3">
    <source>
        <dbReference type="Proteomes" id="UP000265515"/>
    </source>
</evidence>
<name>A0A388L6F6_CHABU</name>
<dbReference type="AlphaFoldDB" id="A0A388L6F6"/>
<feature type="region of interest" description="Disordered" evidence="1">
    <location>
        <begin position="459"/>
        <end position="480"/>
    </location>
</feature>
<comment type="caution">
    <text evidence="2">The sequence shown here is derived from an EMBL/GenBank/DDBJ whole genome shotgun (WGS) entry which is preliminary data.</text>
</comment>
<keyword evidence="3" id="KW-1185">Reference proteome</keyword>
<protein>
    <submittedName>
        <fullName evidence="2">Uncharacterized protein</fullName>
    </submittedName>
</protein>
<dbReference type="Gramene" id="GBG77858">
    <property type="protein sequence ID" value="GBG77858"/>
    <property type="gene ID" value="CBR_g25789"/>
</dbReference>